<comment type="similarity">
    <text evidence="1 6">Belongs to the AB hydrolase superfamily.</text>
</comment>
<accession>A0A1Y2GLZ6</accession>
<evidence type="ECO:0000313" key="10">
    <source>
        <dbReference type="EMBL" id="ORZ13441.1"/>
    </source>
</evidence>
<sequence>MSSHIESSLNAPTPDPVPVTTTTGSDGKAGPFSPLSWSEFFETNRKVSIPSELDSSNISFNIYEINSDKKGDLPVIVLHHGAGHCALSFAATARALHRILGDQVRIMSYDARGHGETTSDDQNNLHIDRLARDLHNIILTLYGQQGKKESSLPTFFLVGHSMGGAVVTEVATRGLLPNVARFAVLDIQETNKEIALLYVRKWCESRPVTCDSVEQAIQWGVESGTVHNVDSARISFTGMVGRIPGSPPKYTWYTDLMLSEAHWHTWFENLNRKFLSAKPPKILILQGRNAMDDEMKAAYEQGNFQLSFFENSGHAVQEDEPDRMGKELAAFWEEK</sequence>
<evidence type="ECO:0000256" key="2">
    <source>
        <dbReference type="ARBA" id="ARBA00020672"/>
    </source>
</evidence>
<feature type="active site" evidence="7">
    <location>
        <position position="186"/>
    </location>
</feature>
<organism evidence="10 11">
    <name type="scientific">Lobosporangium transversale</name>
    <dbReference type="NCBI Taxonomy" id="64571"/>
    <lineage>
        <taxon>Eukaryota</taxon>
        <taxon>Fungi</taxon>
        <taxon>Fungi incertae sedis</taxon>
        <taxon>Mucoromycota</taxon>
        <taxon>Mortierellomycotina</taxon>
        <taxon>Mortierellomycetes</taxon>
        <taxon>Mortierellales</taxon>
        <taxon>Mortierellaceae</taxon>
        <taxon>Lobosporangium</taxon>
    </lineage>
</organism>
<reference evidence="10 11" key="1">
    <citation type="submission" date="2016-07" db="EMBL/GenBank/DDBJ databases">
        <title>Pervasive Adenine N6-methylation of Active Genes in Fungi.</title>
        <authorList>
            <consortium name="DOE Joint Genome Institute"/>
            <person name="Mondo S.J."/>
            <person name="Dannebaum R.O."/>
            <person name="Kuo R.C."/>
            <person name="Labutti K."/>
            <person name="Haridas S."/>
            <person name="Kuo A."/>
            <person name="Salamov A."/>
            <person name="Ahrendt S.R."/>
            <person name="Lipzen A."/>
            <person name="Sullivan W."/>
            <person name="Andreopoulos W.B."/>
            <person name="Clum A."/>
            <person name="Lindquist E."/>
            <person name="Daum C."/>
            <person name="Ramamoorthy G.K."/>
            <person name="Gryganskyi A."/>
            <person name="Culley D."/>
            <person name="Magnuson J.K."/>
            <person name="James T.Y."/>
            <person name="O'Malley M.A."/>
            <person name="Stajich J.E."/>
            <person name="Spatafora J.W."/>
            <person name="Visel A."/>
            <person name="Grigoriev I.V."/>
        </authorList>
    </citation>
    <scope>NUCLEOTIDE SEQUENCE [LARGE SCALE GENOMIC DNA]</scope>
    <source>
        <strain evidence="10 11">NRRL 3116</strain>
    </source>
</reference>
<evidence type="ECO:0000256" key="8">
    <source>
        <dbReference type="SAM" id="MobiDB-lite"/>
    </source>
</evidence>
<keyword evidence="11" id="KW-1185">Reference proteome</keyword>
<feature type="active site" evidence="7">
    <location>
        <position position="161"/>
    </location>
</feature>
<evidence type="ECO:0000256" key="5">
    <source>
        <dbReference type="ARBA" id="ARBA00049203"/>
    </source>
</evidence>
<evidence type="ECO:0000259" key="9">
    <source>
        <dbReference type="Pfam" id="PF12697"/>
    </source>
</evidence>
<name>A0A1Y2GLZ6_9FUNG</name>
<dbReference type="Proteomes" id="UP000193648">
    <property type="component" value="Unassembled WGS sequence"/>
</dbReference>
<dbReference type="STRING" id="64571.A0A1Y2GLZ6"/>
<dbReference type="GeneID" id="33563930"/>
<dbReference type="InterPro" id="IPR016812">
    <property type="entry name" value="PPase_methylesterase_euk"/>
</dbReference>
<keyword evidence="3 6" id="KW-0719">Serine esterase</keyword>
<dbReference type="OrthoDB" id="194865at2759"/>
<dbReference type="SUPFAM" id="SSF53474">
    <property type="entry name" value="alpha/beta-Hydrolases"/>
    <property type="match status" value="1"/>
</dbReference>
<dbReference type="InterPro" id="IPR029058">
    <property type="entry name" value="AB_hydrolase_fold"/>
</dbReference>
<dbReference type="RefSeq" id="XP_021880522.1">
    <property type="nucleotide sequence ID" value="XM_022022086.1"/>
</dbReference>
<feature type="compositionally biased region" description="Polar residues" evidence="8">
    <location>
        <begin position="1"/>
        <end position="11"/>
    </location>
</feature>
<dbReference type="FunCoup" id="A0A1Y2GLZ6">
    <property type="interactions" value="584"/>
</dbReference>
<feature type="active site" evidence="7">
    <location>
        <position position="314"/>
    </location>
</feature>
<evidence type="ECO:0000256" key="3">
    <source>
        <dbReference type="ARBA" id="ARBA00022487"/>
    </source>
</evidence>
<evidence type="ECO:0000313" key="11">
    <source>
        <dbReference type="Proteomes" id="UP000193648"/>
    </source>
</evidence>
<dbReference type="AlphaFoldDB" id="A0A1Y2GLZ6"/>
<feature type="region of interest" description="Disordered" evidence="8">
    <location>
        <begin position="1"/>
        <end position="31"/>
    </location>
</feature>
<dbReference type="EMBL" id="MCFF01000023">
    <property type="protein sequence ID" value="ORZ13441.1"/>
    <property type="molecule type" value="Genomic_DNA"/>
</dbReference>
<evidence type="ECO:0000256" key="4">
    <source>
        <dbReference type="ARBA" id="ARBA00022801"/>
    </source>
</evidence>
<evidence type="ECO:0000256" key="6">
    <source>
        <dbReference type="PIRNR" id="PIRNR022950"/>
    </source>
</evidence>
<comment type="caution">
    <text evidence="10">The sequence shown here is derived from an EMBL/GenBank/DDBJ whole genome shotgun (WGS) entry which is preliminary data.</text>
</comment>
<dbReference type="PANTHER" id="PTHR14189:SF0">
    <property type="entry name" value="PROTEIN PHOSPHATASE METHYLESTERASE 1"/>
    <property type="match status" value="1"/>
</dbReference>
<comment type="function">
    <text evidence="6">Demethylates proteins that have been reversibly carboxymethylated.</text>
</comment>
<keyword evidence="4 6" id="KW-0378">Hydrolase</keyword>
<protein>
    <recommendedName>
        <fullName evidence="2 6">Protein phosphatase methylesterase 1</fullName>
        <shortName evidence="6">PME-1</shortName>
        <ecNumber evidence="6">3.1.1.-</ecNumber>
    </recommendedName>
</protein>
<evidence type="ECO:0000256" key="7">
    <source>
        <dbReference type="PIRSR" id="PIRSR022950-1"/>
    </source>
</evidence>
<dbReference type="InterPro" id="IPR000073">
    <property type="entry name" value="AB_hydrolase_1"/>
</dbReference>
<dbReference type="Gene3D" id="3.40.50.1820">
    <property type="entry name" value="alpha/beta hydrolase"/>
    <property type="match status" value="1"/>
</dbReference>
<feature type="domain" description="AB hydrolase-1" evidence="9">
    <location>
        <begin position="76"/>
        <end position="324"/>
    </location>
</feature>
<proteinExistence type="inferred from homology"/>
<dbReference type="GO" id="GO:0051723">
    <property type="term" value="F:protein methylesterase activity"/>
    <property type="evidence" value="ECO:0007669"/>
    <property type="project" value="UniProtKB-EC"/>
</dbReference>
<dbReference type="PIRSF" id="PIRSF022950">
    <property type="entry name" value="PPase_methylesterase_euk"/>
    <property type="match status" value="1"/>
</dbReference>
<dbReference type="EC" id="3.1.1.-" evidence="6"/>
<evidence type="ECO:0000256" key="1">
    <source>
        <dbReference type="ARBA" id="ARBA00008645"/>
    </source>
</evidence>
<comment type="catalytic activity">
    <reaction evidence="5">
        <text>[phosphatase 2A protein]-C-terminal L-leucine methyl ester + H2O = [phosphatase 2A protein]-C-terminal L-leucine + methanol + H(+)</text>
        <dbReference type="Rhea" id="RHEA:48548"/>
        <dbReference type="Rhea" id="RHEA-COMP:12134"/>
        <dbReference type="Rhea" id="RHEA-COMP:12135"/>
        <dbReference type="ChEBI" id="CHEBI:15377"/>
        <dbReference type="ChEBI" id="CHEBI:15378"/>
        <dbReference type="ChEBI" id="CHEBI:17790"/>
        <dbReference type="ChEBI" id="CHEBI:90516"/>
        <dbReference type="ChEBI" id="CHEBI:90517"/>
        <dbReference type="EC" id="3.1.1.89"/>
    </reaction>
</comment>
<gene>
    <name evidence="10" type="ORF">BCR41DRAFT_337767</name>
</gene>
<dbReference type="InParanoid" id="A0A1Y2GLZ6"/>
<dbReference type="Pfam" id="PF12697">
    <property type="entry name" value="Abhydrolase_6"/>
    <property type="match status" value="1"/>
</dbReference>
<dbReference type="PANTHER" id="PTHR14189">
    <property type="entry name" value="PROTEIN PHOSPHATASE METHYLESTERASE-1 RELATED"/>
    <property type="match status" value="1"/>
</dbReference>